<evidence type="ECO:0000256" key="4">
    <source>
        <dbReference type="ARBA" id="ARBA00022833"/>
    </source>
</evidence>
<dbReference type="EMBL" id="CAXLJM020000004">
    <property type="protein sequence ID" value="CAL8069617.1"/>
    <property type="molecule type" value="Genomic_DNA"/>
</dbReference>
<dbReference type="Pfam" id="PF04937">
    <property type="entry name" value="DUF659"/>
    <property type="match status" value="1"/>
</dbReference>
<dbReference type="InterPro" id="IPR007021">
    <property type="entry name" value="DUF659"/>
</dbReference>
<evidence type="ECO:0000313" key="8">
    <source>
        <dbReference type="EMBL" id="CAL8069617.1"/>
    </source>
</evidence>
<feature type="compositionally biased region" description="Low complexity" evidence="6">
    <location>
        <begin position="577"/>
        <end position="592"/>
    </location>
</feature>
<dbReference type="SUPFAM" id="SSF53098">
    <property type="entry name" value="Ribonuclease H-like"/>
    <property type="match status" value="1"/>
</dbReference>
<comment type="subcellular location">
    <subcellularLocation>
        <location evidence="1">Nucleus</location>
    </subcellularLocation>
</comment>
<dbReference type="InterPro" id="IPR012337">
    <property type="entry name" value="RNaseH-like_sf"/>
</dbReference>
<sequence length="996" mass="108941">MGKKKSDIYVCFQILPYKNKANKSIFQCKFCDRQYLQNATKMESHIITQCQKVPAAIRASYTTKPGNGGGTGSATLTGLNLSLMNKHDDLDLNDLIRDYSDSSASEAPEQMVVNVSVPAMLRIGKNAAGSSGGSSGSGRGSSNNHSPSGLTMSHGRSIQPPKSSPPAFTSLGYPSAQSLISDFNQRSMQIRAYSQLVGAGLNSMNNNNNNSNGGTNRKRARIDNQTSSNTSSNNNNNNNSINNNNYYALGGAGNPHKILIKPSHGVPAAKLPNLGNSRSNNNHSSNSNSVSATSATLSANNSAGNTAILNNRKVKPPVHVSGATITKNANLNNNNIINSSGLKEKLSREETVEIWRLLARAIYSSDVPITMLDNEHWTNVFHRIQPSLTLPSTSVLSNALVDQEYSRIGQDLEEKVEKSHFSVLECISVPGNRLNEITLVFFLTCDDSPNPYLYKTHRITDGEGYTKDILSKVIEDTILDIGLTKVVAFMSDLTPEMEGTWEILRDKFPGLLTFGCVIHGLNSILDKILTLSEVSKMLDVVKKLFTKIEKSPELKSIIEEALKGKYESPFSSEDESISNGPINSSSSSGSSNSVIFSKWKLVGKLMSQLISEKAVYQQLVGNQEAKKNLDGASSDSPGKSDRSLSNHLGSESFWTSLQSINSITVPCLQWIDSMKPNRDCSLCEVPEVFKELMTLLKTHLRNFPVDDTTKQSVQRYFLQVQRKCVNEIHFTASLLSPNQKLRGVLTEDEEAQGMEFLTYFCDSRGYHAGSILRELADYKGMSGMFATEKLWKLGQTLDVPSWWKMVQGESALSNIAISLARVVPSCSIAETNLIKANYGELIDAEKTERLAFIKYNLQMPNKPKLPKKSVVIPQPEVPKEVIPPPVVPAKIEKLRIKIPRKESTESPAIDLSARLSGCSQVSDEEEEEDDASDSDDEESSSVANSVAHNSDAARKNTEQSPPRKPDDDQTSDAEDGSTKDDSSSDSDDSSSDDQSD</sequence>
<feature type="compositionally biased region" description="Low complexity" evidence="6">
    <location>
        <begin position="224"/>
        <end position="242"/>
    </location>
</feature>
<keyword evidence="3" id="KW-0863">Zinc-finger</keyword>
<protein>
    <recommendedName>
        <fullName evidence="7">DUF659 domain-containing protein</fullName>
    </recommendedName>
</protein>
<keyword evidence="4" id="KW-0862">Zinc</keyword>
<dbReference type="InterPro" id="IPR052035">
    <property type="entry name" value="ZnF_BED_domain_contain"/>
</dbReference>
<feature type="compositionally biased region" description="Gly residues" evidence="6">
    <location>
        <begin position="130"/>
        <end position="139"/>
    </location>
</feature>
<feature type="compositionally biased region" description="Low complexity" evidence="6">
    <location>
        <begin position="203"/>
        <end position="215"/>
    </location>
</feature>
<evidence type="ECO:0000256" key="2">
    <source>
        <dbReference type="ARBA" id="ARBA00022723"/>
    </source>
</evidence>
<evidence type="ECO:0000259" key="7">
    <source>
        <dbReference type="Pfam" id="PF04937"/>
    </source>
</evidence>
<evidence type="ECO:0000256" key="6">
    <source>
        <dbReference type="SAM" id="MobiDB-lite"/>
    </source>
</evidence>
<accession>A0ABP1PJW3</accession>
<keyword evidence="5" id="KW-0539">Nucleus</keyword>
<reference evidence="8 9" key="1">
    <citation type="submission" date="2024-08" db="EMBL/GenBank/DDBJ databases">
        <authorList>
            <person name="Cucini C."/>
            <person name="Frati F."/>
        </authorList>
    </citation>
    <scope>NUCLEOTIDE SEQUENCE [LARGE SCALE GENOMIC DNA]</scope>
</reference>
<feature type="compositionally biased region" description="Low complexity" evidence="6">
    <location>
        <begin position="940"/>
        <end position="950"/>
    </location>
</feature>
<name>A0ABP1PJW3_9HEXA</name>
<keyword evidence="9" id="KW-1185">Reference proteome</keyword>
<feature type="region of interest" description="Disordered" evidence="6">
    <location>
        <begin position="126"/>
        <end position="170"/>
    </location>
</feature>
<evidence type="ECO:0000256" key="1">
    <source>
        <dbReference type="ARBA" id="ARBA00004123"/>
    </source>
</evidence>
<feature type="compositionally biased region" description="Acidic residues" evidence="6">
    <location>
        <begin position="983"/>
        <end position="996"/>
    </location>
</feature>
<feature type="domain" description="DUF659" evidence="7">
    <location>
        <begin position="391"/>
        <end position="543"/>
    </location>
</feature>
<gene>
    <name evidence="8" type="ORF">ODALV1_LOCUS857</name>
</gene>
<feature type="compositionally biased region" description="Low complexity" evidence="6">
    <location>
        <begin position="140"/>
        <end position="149"/>
    </location>
</feature>
<keyword evidence="2" id="KW-0479">Metal-binding</keyword>
<feature type="compositionally biased region" description="Low complexity" evidence="6">
    <location>
        <begin position="273"/>
        <end position="296"/>
    </location>
</feature>
<feature type="region of interest" description="Disordered" evidence="6">
    <location>
        <begin position="203"/>
        <end position="242"/>
    </location>
</feature>
<dbReference type="PANTHER" id="PTHR46481:SF10">
    <property type="entry name" value="ZINC FINGER BED DOMAIN-CONTAINING PROTEIN 39"/>
    <property type="match status" value="1"/>
</dbReference>
<evidence type="ECO:0000313" key="9">
    <source>
        <dbReference type="Proteomes" id="UP001642540"/>
    </source>
</evidence>
<feature type="region of interest" description="Disordered" evidence="6">
    <location>
        <begin position="269"/>
        <end position="296"/>
    </location>
</feature>
<feature type="compositionally biased region" description="Basic and acidic residues" evidence="6">
    <location>
        <begin position="951"/>
        <end position="967"/>
    </location>
</feature>
<feature type="compositionally biased region" description="Acidic residues" evidence="6">
    <location>
        <begin position="922"/>
        <end position="939"/>
    </location>
</feature>
<proteinExistence type="predicted"/>
<comment type="caution">
    <text evidence="8">The sequence shown here is derived from an EMBL/GenBank/DDBJ whole genome shotgun (WGS) entry which is preliminary data.</text>
</comment>
<feature type="region of interest" description="Disordered" evidence="6">
    <location>
        <begin position="569"/>
        <end position="592"/>
    </location>
</feature>
<feature type="region of interest" description="Disordered" evidence="6">
    <location>
        <begin position="902"/>
        <end position="996"/>
    </location>
</feature>
<evidence type="ECO:0000256" key="5">
    <source>
        <dbReference type="ARBA" id="ARBA00023242"/>
    </source>
</evidence>
<dbReference type="Proteomes" id="UP001642540">
    <property type="component" value="Unassembled WGS sequence"/>
</dbReference>
<evidence type="ECO:0000256" key="3">
    <source>
        <dbReference type="ARBA" id="ARBA00022771"/>
    </source>
</evidence>
<organism evidence="8 9">
    <name type="scientific">Orchesella dallaii</name>
    <dbReference type="NCBI Taxonomy" id="48710"/>
    <lineage>
        <taxon>Eukaryota</taxon>
        <taxon>Metazoa</taxon>
        <taxon>Ecdysozoa</taxon>
        <taxon>Arthropoda</taxon>
        <taxon>Hexapoda</taxon>
        <taxon>Collembola</taxon>
        <taxon>Entomobryomorpha</taxon>
        <taxon>Entomobryoidea</taxon>
        <taxon>Orchesellidae</taxon>
        <taxon>Orchesellinae</taxon>
        <taxon>Orchesella</taxon>
    </lineage>
</organism>
<dbReference type="PANTHER" id="PTHR46481">
    <property type="entry name" value="ZINC FINGER BED DOMAIN-CONTAINING PROTEIN 4"/>
    <property type="match status" value="1"/>
</dbReference>